<organism evidence="2 3">
    <name type="scientific">Micromonospora trifolii</name>
    <dbReference type="NCBI Taxonomy" id="2911208"/>
    <lineage>
        <taxon>Bacteria</taxon>
        <taxon>Bacillati</taxon>
        <taxon>Actinomycetota</taxon>
        <taxon>Actinomycetes</taxon>
        <taxon>Micromonosporales</taxon>
        <taxon>Micromonosporaceae</taxon>
        <taxon>Micromonospora</taxon>
    </lineage>
</organism>
<keyword evidence="1" id="KW-0472">Membrane</keyword>
<evidence type="ECO:0000313" key="2">
    <source>
        <dbReference type="EMBL" id="MCG5443903.1"/>
    </source>
</evidence>
<accession>A0ABS9N236</accession>
<reference evidence="2 3" key="1">
    <citation type="submission" date="2022-01" db="EMBL/GenBank/DDBJ databases">
        <authorList>
            <person name="Riesco R."/>
            <person name="Trujillo M.E."/>
        </authorList>
    </citation>
    <scope>NUCLEOTIDE SEQUENCE [LARGE SCALE GENOMIC DNA]</scope>
    <source>
        <strain evidence="2 3">NIE79</strain>
    </source>
</reference>
<proteinExistence type="predicted"/>
<keyword evidence="1" id="KW-0812">Transmembrane</keyword>
<sequence length="60" mass="6602">MREVTVDPYEAVEESAIAVEREALRGLAAQRSIARLWTALALWVLIAGLALVLVIRWLAG</sequence>
<comment type="caution">
    <text evidence="2">The sequence shown here is derived from an EMBL/GenBank/DDBJ whole genome shotgun (WGS) entry which is preliminary data.</text>
</comment>
<keyword evidence="3" id="KW-1185">Reference proteome</keyword>
<evidence type="ECO:0000313" key="3">
    <source>
        <dbReference type="Proteomes" id="UP001201629"/>
    </source>
</evidence>
<dbReference type="EMBL" id="JAKKFD010000021">
    <property type="protein sequence ID" value="MCG5443903.1"/>
    <property type="molecule type" value="Genomic_DNA"/>
</dbReference>
<gene>
    <name evidence="2" type="ORF">NIE79_002047</name>
</gene>
<dbReference type="Proteomes" id="UP001201629">
    <property type="component" value="Unassembled WGS sequence"/>
</dbReference>
<feature type="transmembrane region" description="Helical" evidence="1">
    <location>
        <begin position="36"/>
        <end position="59"/>
    </location>
</feature>
<dbReference type="RefSeq" id="WP_238679070.1">
    <property type="nucleotide sequence ID" value="NZ_JAKKFD010000021.1"/>
</dbReference>
<name>A0ABS9N236_9ACTN</name>
<keyword evidence="1" id="KW-1133">Transmembrane helix</keyword>
<evidence type="ECO:0000256" key="1">
    <source>
        <dbReference type="SAM" id="Phobius"/>
    </source>
</evidence>
<evidence type="ECO:0008006" key="4">
    <source>
        <dbReference type="Google" id="ProtNLM"/>
    </source>
</evidence>
<protein>
    <recommendedName>
        <fullName evidence="4">Peptidase</fullName>
    </recommendedName>
</protein>